<dbReference type="EMBL" id="FNOS01000002">
    <property type="protein sequence ID" value="SDX63353.1"/>
    <property type="molecule type" value="Genomic_DNA"/>
</dbReference>
<dbReference type="RefSeq" id="WP_093105898.1">
    <property type="nucleotide sequence ID" value="NZ_FNOS01000002.1"/>
</dbReference>
<dbReference type="Proteomes" id="UP000198647">
    <property type="component" value="Unassembled WGS sequence"/>
</dbReference>
<evidence type="ECO:0000313" key="1">
    <source>
        <dbReference type="EMBL" id="SDX63353.1"/>
    </source>
</evidence>
<accession>A0A1H3DA90</accession>
<sequence length="204" mass="24119">MNFSLLKVDQPKKLKSLSKNKINFLKKEEEISLFHFNQFENGLFHVVFNISDEYQVSTLKLGTQYNFVYSSLVNFFFIINEQLVFIEYVNNEYQKEVLKEIERRTKVNLNSVEINNFSFKKIYECLGGNVKRINFSDEEEGLLSDGPIISNRFYEIEEGYKIDDITFLINDRFLKVTKNGKISVDNSDEQYLTEFVKKIINVLH</sequence>
<name>A0A1H3DA90_9BACI</name>
<gene>
    <name evidence="1" type="ORF">SAMN04488081_0888</name>
</gene>
<evidence type="ECO:0000313" key="2">
    <source>
        <dbReference type="Proteomes" id="UP000198647"/>
    </source>
</evidence>
<proteinExistence type="predicted"/>
<keyword evidence="2" id="KW-1185">Reference proteome</keyword>
<reference evidence="1 2" key="1">
    <citation type="submission" date="2016-10" db="EMBL/GenBank/DDBJ databases">
        <authorList>
            <person name="Varghese N."/>
            <person name="Submissions S."/>
        </authorList>
    </citation>
    <scope>NUCLEOTIDE SEQUENCE [LARGE SCALE GENOMIC DNA]</scope>
    <source>
        <strain evidence="1 2">DSM 20748</strain>
    </source>
</reference>
<organism evidence="1 2">
    <name type="scientific">Salimicrobium album</name>
    <dbReference type="NCBI Taxonomy" id="50717"/>
    <lineage>
        <taxon>Bacteria</taxon>
        <taxon>Bacillati</taxon>
        <taxon>Bacillota</taxon>
        <taxon>Bacilli</taxon>
        <taxon>Bacillales</taxon>
        <taxon>Bacillaceae</taxon>
        <taxon>Salimicrobium</taxon>
    </lineage>
</organism>
<protein>
    <submittedName>
        <fullName evidence="1">Uncharacterized protein</fullName>
    </submittedName>
</protein>
<comment type="caution">
    <text evidence="1">The sequence shown here is derived from an EMBL/GenBank/DDBJ whole genome shotgun (WGS) entry which is preliminary data.</text>
</comment>